<organism evidence="1 2">
    <name type="scientific">Asanoa iriomotensis</name>
    <dbReference type="NCBI Taxonomy" id="234613"/>
    <lineage>
        <taxon>Bacteria</taxon>
        <taxon>Bacillati</taxon>
        <taxon>Actinomycetota</taxon>
        <taxon>Actinomycetes</taxon>
        <taxon>Micromonosporales</taxon>
        <taxon>Micromonosporaceae</taxon>
        <taxon>Asanoa</taxon>
    </lineage>
</organism>
<sequence>MGSVPSDDSIRFCRIEGVSTVTSRGQRKHACAGVAADLAVMLAHGGEAISDLAVLRVQAALFGPVASDPPA</sequence>
<gene>
    <name evidence="1" type="ORF">Air01nite_27860</name>
</gene>
<protein>
    <submittedName>
        <fullName evidence="1">Uncharacterized protein</fullName>
    </submittedName>
</protein>
<accession>A0ABQ4C1N8</accession>
<proteinExistence type="predicted"/>
<name>A0ABQ4C1N8_9ACTN</name>
<comment type="caution">
    <text evidence="1">The sequence shown here is derived from an EMBL/GenBank/DDBJ whole genome shotgun (WGS) entry which is preliminary data.</text>
</comment>
<reference evidence="1 2" key="1">
    <citation type="submission" date="2021-01" db="EMBL/GenBank/DDBJ databases">
        <title>Whole genome shotgun sequence of Asanoa iriomotensis NBRC 100142.</title>
        <authorList>
            <person name="Komaki H."/>
            <person name="Tamura T."/>
        </authorList>
    </citation>
    <scope>NUCLEOTIDE SEQUENCE [LARGE SCALE GENOMIC DNA]</scope>
    <source>
        <strain evidence="1 2">NBRC 100142</strain>
    </source>
</reference>
<evidence type="ECO:0000313" key="1">
    <source>
        <dbReference type="EMBL" id="GIF56691.1"/>
    </source>
</evidence>
<dbReference type="EMBL" id="BONC01000016">
    <property type="protein sequence ID" value="GIF56691.1"/>
    <property type="molecule type" value="Genomic_DNA"/>
</dbReference>
<dbReference type="Proteomes" id="UP000624325">
    <property type="component" value="Unassembled WGS sequence"/>
</dbReference>
<evidence type="ECO:0000313" key="2">
    <source>
        <dbReference type="Proteomes" id="UP000624325"/>
    </source>
</evidence>
<keyword evidence="2" id="KW-1185">Reference proteome</keyword>